<keyword evidence="4" id="KW-0732">Signal</keyword>
<dbReference type="SMART" id="SM00642">
    <property type="entry name" value="Aamy"/>
    <property type="match status" value="1"/>
</dbReference>
<dbReference type="Proteomes" id="UP000325440">
    <property type="component" value="Unassembled WGS sequence"/>
</dbReference>
<feature type="chain" id="PRO_5023002320" description="alpha-glucosidase" evidence="4">
    <location>
        <begin position="19"/>
        <end position="621"/>
    </location>
</feature>
<dbReference type="Gene3D" id="3.20.20.80">
    <property type="entry name" value="Glycosidases"/>
    <property type="match status" value="2"/>
</dbReference>
<dbReference type="InterPro" id="IPR006047">
    <property type="entry name" value="GH13_cat_dom"/>
</dbReference>
<dbReference type="PANTHER" id="PTHR10357:SF179">
    <property type="entry name" value="NEUTRAL AND BASIC AMINO ACID TRANSPORT PROTEIN RBAT"/>
    <property type="match status" value="1"/>
</dbReference>
<gene>
    <name evidence="6" type="ORF">CINCED_3A025325</name>
</gene>
<dbReference type="EC" id="3.2.1.20" evidence="2"/>
<dbReference type="Gene3D" id="3.90.400.10">
    <property type="entry name" value="Oligo-1,6-glucosidase, Domain 2"/>
    <property type="match status" value="1"/>
</dbReference>
<keyword evidence="7" id="KW-1185">Reference proteome</keyword>
<evidence type="ECO:0000256" key="4">
    <source>
        <dbReference type="SAM" id="SignalP"/>
    </source>
</evidence>
<dbReference type="GO" id="GO:0004558">
    <property type="term" value="F:alpha-1,4-glucosidase activity"/>
    <property type="evidence" value="ECO:0007669"/>
    <property type="project" value="UniProtKB-EC"/>
</dbReference>
<feature type="signal peptide" evidence="4">
    <location>
        <begin position="1"/>
        <end position="18"/>
    </location>
</feature>
<keyword evidence="6" id="KW-0378">Hydrolase</keyword>
<comment type="catalytic activity">
    <reaction evidence="1">
        <text>Hydrolysis of terminal, non-reducing (1-&gt;4)-linked alpha-D-glucose residues with release of alpha-D-glucose.</text>
        <dbReference type="EC" id="3.2.1.20"/>
    </reaction>
</comment>
<feature type="region of interest" description="Disordered" evidence="3">
    <location>
        <begin position="567"/>
        <end position="586"/>
    </location>
</feature>
<dbReference type="PANTHER" id="PTHR10357">
    <property type="entry name" value="ALPHA-AMYLASE FAMILY MEMBER"/>
    <property type="match status" value="1"/>
</dbReference>
<dbReference type="InterPro" id="IPR045857">
    <property type="entry name" value="O16G_dom_2"/>
</dbReference>
<evidence type="ECO:0000313" key="6">
    <source>
        <dbReference type="EMBL" id="VVC43838.1"/>
    </source>
</evidence>
<dbReference type="Pfam" id="PF00128">
    <property type="entry name" value="Alpha-amylase"/>
    <property type="match status" value="1"/>
</dbReference>
<feature type="domain" description="Glycosyl hydrolase family 13 catalytic" evidence="5">
    <location>
        <begin position="40"/>
        <end position="438"/>
    </location>
</feature>
<feature type="compositionally biased region" description="Low complexity" evidence="3">
    <location>
        <begin position="576"/>
        <end position="586"/>
    </location>
</feature>
<accession>A0A5E4NGD8</accession>
<protein>
    <recommendedName>
        <fullName evidence="2">alpha-glucosidase</fullName>
        <ecNumber evidence="2">3.2.1.20</ecNumber>
    </recommendedName>
</protein>
<evidence type="ECO:0000313" key="7">
    <source>
        <dbReference type="Proteomes" id="UP000325440"/>
    </source>
</evidence>
<dbReference type="GO" id="GO:0005975">
    <property type="term" value="P:carbohydrate metabolic process"/>
    <property type="evidence" value="ECO:0007669"/>
    <property type="project" value="InterPro"/>
</dbReference>
<dbReference type="AlphaFoldDB" id="A0A5E4NGD8"/>
<evidence type="ECO:0000256" key="1">
    <source>
        <dbReference type="ARBA" id="ARBA00001657"/>
    </source>
</evidence>
<reference evidence="6 7" key="1">
    <citation type="submission" date="2019-08" db="EMBL/GenBank/DDBJ databases">
        <authorList>
            <person name="Alioto T."/>
            <person name="Alioto T."/>
            <person name="Gomez Garrido J."/>
        </authorList>
    </citation>
    <scope>NUCLEOTIDE SEQUENCE [LARGE SCALE GENOMIC DNA]</scope>
</reference>
<evidence type="ECO:0000256" key="2">
    <source>
        <dbReference type="ARBA" id="ARBA00012741"/>
    </source>
</evidence>
<sequence length="621" mass="71320">MYWNICWLLTCVICLTSCDVVVPPTTSLNSDWWQHSVIYEIYPLSFKDSNGDGFGDFRGIIEKLDYIAKLGVTAIWLTPFMESPLRTDGYDISDYLKIESIFGTMDDFKDLLDKAHGKNLKVIMDFIPNHTSDKHIWFESSREQKSNKYIDYYIWRNAKNHDDIMQNSSIIPEEPNNWRIIYGNGDDNSSWIWDDMRNQFYFTQFDQNLPDLNLRHTSVLKELKSVLEYWLNLGIDGIRIDALRYLFEDIEMDNEPLIDVLKSVSYDNLNHIYTVDQYEVYDLLTEWRKILDDIKKKDNKTRIIMTDSHSNNSVLFEYYNCGIEIPTNFNLMDLVKIPGYTVDEWDLEIRKFITEMPKGGTFNVILQTHDQPRISSDFIDGMNALSLFLPGVAIVYYGGEIGMQNTQYEGVHFAKSPMQWDDTQNAGFSTHSTWIPVHSNYETINVKKESIDPKSYLSFFKSITALRQTETFKRGGLATYNFNNTVYVLIRFLPGNYSNYTLIINMDSELQQICLSDQIPDLDNNLTVYSGSGNSNFNAGNIISANQLIILSPGATVILTENTATTHSPSTSRIQTRLSPTSSWTLTSPSQDSTIPSSAIQLCISFLVLLLCLVISKICNV</sequence>
<dbReference type="OrthoDB" id="1740265at2759"/>
<dbReference type="EMBL" id="CABPRJ010002373">
    <property type="protein sequence ID" value="VVC43838.1"/>
    <property type="molecule type" value="Genomic_DNA"/>
</dbReference>
<proteinExistence type="predicted"/>
<name>A0A5E4NGD8_9HEMI</name>
<dbReference type="InterPro" id="IPR017853">
    <property type="entry name" value="GH"/>
</dbReference>
<dbReference type="SUPFAM" id="SSF51445">
    <property type="entry name" value="(Trans)glycosidases"/>
    <property type="match status" value="1"/>
</dbReference>
<organism evidence="6 7">
    <name type="scientific">Cinara cedri</name>
    <dbReference type="NCBI Taxonomy" id="506608"/>
    <lineage>
        <taxon>Eukaryota</taxon>
        <taxon>Metazoa</taxon>
        <taxon>Ecdysozoa</taxon>
        <taxon>Arthropoda</taxon>
        <taxon>Hexapoda</taxon>
        <taxon>Insecta</taxon>
        <taxon>Pterygota</taxon>
        <taxon>Neoptera</taxon>
        <taxon>Paraneoptera</taxon>
        <taxon>Hemiptera</taxon>
        <taxon>Sternorrhyncha</taxon>
        <taxon>Aphidomorpha</taxon>
        <taxon>Aphidoidea</taxon>
        <taxon>Aphididae</taxon>
        <taxon>Lachninae</taxon>
        <taxon>Cinara</taxon>
    </lineage>
</organism>
<evidence type="ECO:0000259" key="5">
    <source>
        <dbReference type="SMART" id="SM00642"/>
    </source>
</evidence>
<evidence type="ECO:0000256" key="3">
    <source>
        <dbReference type="SAM" id="MobiDB-lite"/>
    </source>
</evidence>